<dbReference type="PANTHER" id="PTHR40079">
    <property type="entry name" value="MANNAN ENDO-1,4-BETA-MANNOSIDASE E-RELATED"/>
    <property type="match status" value="1"/>
</dbReference>
<evidence type="ECO:0000256" key="5">
    <source>
        <dbReference type="SAM" id="MobiDB-lite"/>
    </source>
</evidence>
<dbReference type="SUPFAM" id="SSF51445">
    <property type="entry name" value="(Trans)glycosidases"/>
    <property type="match status" value="1"/>
</dbReference>
<dbReference type="EMBL" id="MVFC01000028">
    <property type="protein sequence ID" value="OON74207.1"/>
    <property type="molecule type" value="Genomic_DNA"/>
</dbReference>
<dbReference type="GO" id="GO:0006080">
    <property type="term" value="P:substituted mannan metabolic process"/>
    <property type="evidence" value="ECO:0007669"/>
    <property type="project" value="InterPro"/>
</dbReference>
<protein>
    <submittedName>
        <fullName evidence="8">Beta-mannanase</fullName>
    </submittedName>
</protein>
<comment type="caution">
    <text evidence="8">The sequence shown here is derived from an EMBL/GenBank/DDBJ whole genome shotgun (WGS) entry which is preliminary data.</text>
</comment>
<keyword evidence="3 4" id="KW-0326">Glycosidase</keyword>
<name>A0A1V4A3V5_9ACTN</name>
<dbReference type="PROSITE" id="PS51764">
    <property type="entry name" value="GH26"/>
    <property type="match status" value="1"/>
</dbReference>
<accession>A0A1V4A3V5</accession>
<evidence type="ECO:0000313" key="8">
    <source>
        <dbReference type="EMBL" id="OON74207.1"/>
    </source>
</evidence>
<dbReference type="InterPro" id="IPR000805">
    <property type="entry name" value="Glyco_hydro_26"/>
</dbReference>
<dbReference type="RefSeq" id="WP_077971820.1">
    <property type="nucleotide sequence ID" value="NZ_CP045178.1"/>
</dbReference>
<feature type="region of interest" description="Disordered" evidence="5">
    <location>
        <begin position="29"/>
        <end position="58"/>
    </location>
</feature>
<evidence type="ECO:0000256" key="3">
    <source>
        <dbReference type="ARBA" id="ARBA00023295"/>
    </source>
</evidence>
<evidence type="ECO:0000256" key="1">
    <source>
        <dbReference type="ARBA" id="ARBA00007754"/>
    </source>
</evidence>
<evidence type="ECO:0000313" key="9">
    <source>
        <dbReference type="Proteomes" id="UP000190539"/>
    </source>
</evidence>
<reference evidence="8 9" key="1">
    <citation type="submission" date="2017-02" db="EMBL/GenBank/DDBJ databases">
        <title>Draft Genome Sequence of Streptomyces tsukubaensis F601, a Producer of the immunosuppressant tacrolimus FK506.</title>
        <authorList>
            <person name="Zong G."/>
            <person name="Zhong C."/>
            <person name="Fu J."/>
            <person name="Qin R."/>
            <person name="Cao G."/>
        </authorList>
    </citation>
    <scope>NUCLEOTIDE SEQUENCE [LARGE SCALE GENOMIC DNA]</scope>
    <source>
        <strain evidence="8 9">F601</strain>
    </source>
</reference>
<proteinExistence type="inferred from homology"/>
<organism evidence="8 9">
    <name type="scientific">Streptomyces tsukubensis</name>
    <dbReference type="NCBI Taxonomy" id="83656"/>
    <lineage>
        <taxon>Bacteria</taxon>
        <taxon>Bacillati</taxon>
        <taxon>Actinomycetota</taxon>
        <taxon>Actinomycetes</taxon>
        <taxon>Kitasatosporales</taxon>
        <taxon>Streptomycetaceae</taxon>
        <taxon>Streptomyces</taxon>
    </lineage>
</organism>
<dbReference type="PROSITE" id="PS51257">
    <property type="entry name" value="PROKAR_LIPOPROTEIN"/>
    <property type="match status" value="1"/>
</dbReference>
<dbReference type="Proteomes" id="UP000190539">
    <property type="component" value="Unassembled WGS sequence"/>
</dbReference>
<feature type="region of interest" description="Disordered" evidence="5">
    <location>
        <begin position="322"/>
        <end position="345"/>
    </location>
</feature>
<feature type="chain" id="PRO_5039662583" evidence="6">
    <location>
        <begin position="21"/>
        <end position="345"/>
    </location>
</feature>
<dbReference type="Pfam" id="PF02156">
    <property type="entry name" value="Glyco_hydro_26"/>
    <property type="match status" value="1"/>
</dbReference>
<sequence>MTFSPRRPLTAVLLAGALLAGTAGCSTFSDSGRSKYAQGEGKPAEDDDASASASSSAEAELPYDIRPLLHPDKKYYGLAAKGAPASMKSVKEFASSTGKKPNMIEFYSAWGDSYETTLAQNAWDYGALPFIAWEPFKRSLAGIAAGKDDAYIASYARSVKTLNQPVAISFAHEMNGFWYSWGTKKATPKEFVRAFRHVHDVFEKVGATQVIWVWSPNVINPMPKVRLEPYWPGDSYVDWVGVVGYYARTGPSTFPTLYGPTMDQIRAFTKKPFIVAETAAEAGDRKPADIKDLFQGVEKRDDVLGHVWFNFDKEADWRISSGPASARTYREQSRSSRYGFDVTKP</sequence>
<keyword evidence="6" id="KW-0732">Signal</keyword>
<dbReference type="InterPro" id="IPR022790">
    <property type="entry name" value="GH26_dom"/>
</dbReference>
<evidence type="ECO:0000256" key="6">
    <source>
        <dbReference type="SAM" id="SignalP"/>
    </source>
</evidence>
<keyword evidence="2 4" id="KW-0378">Hydrolase</keyword>
<feature type="active site" description="Nucleophile" evidence="4">
    <location>
        <position position="277"/>
    </location>
</feature>
<gene>
    <name evidence="8" type="ORF">B1H18_25780</name>
</gene>
<evidence type="ECO:0000259" key="7">
    <source>
        <dbReference type="PROSITE" id="PS51764"/>
    </source>
</evidence>
<dbReference type="InterPro" id="IPR017853">
    <property type="entry name" value="GH"/>
</dbReference>
<comment type="similarity">
    <text evidence="1 4">Belongs to the glycosyl hydrolase 26 family.</text>
</comment>
<dbReference type="PANTHER" id="PTHR40079:SF4">
    <property type="entry name" value="GH26 DOMAIN-CONTAINING PROTEIN-RELATED"/>
    <property type="match status" value="1"/>
</dbReference>
<dbReference type="GO" id="GO:0016985">
    <property type="term" value="F:mannan endo-1,4-beta-mannosidase activity"/>
    <property type="evidence" value="ECO:0007669"/>
    <property type="project" value="InterPro"/>
</dbReference>
<feature type="active site" description="Proton donor" evidence="4">
    <location>
        <position position="173"/>
    </location>
</feature>
<feature type="signal peptide" evidence="6">
    <location>
        <begin position="1"/>
        <end position="20"/>
    </location>
</feature>
<feature type="domain" description="GH26" evidence="7">
    <location>
        <begin position="57"/>
        <end position="338"/>
    </location>
</feature>
<evidence type="ECO:0000256" key="4">
    <source>
        <dbReference type="PROSITE-ProRule" id="PRU01100"/>
    </source>
</evidence>
<evidence type="ECO:0000256" key="2">
    <source>
        <dbReference type="ARBA" id="ARBA00022801"/>
    </source>
</evidence>
<dbReference type="OrthoDB" id="9816550at2"/>
<dbReference type="Gene3D" id="3.20.20.80">
    <property type="entry name" value="Glycosidases"/>
    <property type="match status" value="1"/>
</dbReference>
<dbReference type="AlphaFoldDB" id="A0A1V4A3V5"/>
<keyword evidence="9" id="KW-1185">Reference proteome</keyword>
<dbReference type="STRING" id="83656.B1H18_25780"/>